<dbReference type="RefSeq" id="WP_015359467.1">
    <property type="nucleotide sequence ID" value="NC_020134.1"/>
</dbReference>
<organism evidence="1 2">
    <name type="scientific">Thermoclostridium stercorarium (strain ATCC 35414 / DSM 8532 / NCIMB 11754)</name>
    <name type="common">Clostridium stercorarium</name>
    <dbReference type="NCBI Taxonomy" id="1121335"/>
    <lineage>
        <taxon>Bacteria</taxon>
        <taxon>Bacillati</taxon>
        <taxon>Bacillota</taxon>
        <taxon>Clostridia</taxon>
        <taxon>Eubacteriales</taxon>
        <taxon>Oscillospiraceae</taxon>
        <taxon>Thermoclostridium</taxon>
    </lineage>
</organism>
<proteinExistence type="predicted"/>
<accession>L7VKW9</accession>
<reference evidence="1 2" key="1">
    <citation type="journal article" date="2013" name="Genome Announc.">
        <title>Complete genome sequence of Clostridium stercorarium subsp. stercorarium strain DSM 8532, a thermophilic degrader of plant cell wall fibers.</title>
        <authorList>
            <person name="Poehlein A."/>
            <person name="Zverlov V.V."/>
            <person name="Daniel R."/>
            <person name="Schwarz W.H."/>
            <person name="Liebl W."/>
        </authorList>
    </citation>
    <scope>NUCLEOTIDE SEQUENCE [LARGE SCALE GENOMIC DNA]</scope>
    <source>
        <strain evidence="2">ATCC 35414 / DSM 8532 / NCIMB 11754</strain>
    </source>
</reference>
<evidence type="ECO:0000313" key="2">
    <source>
        <dbReference type="Proteomes" id="UP000011220"/>
    </source>
</evidence>
<dbReference type="KEGG" id="css:Cst_c18070"/>
<dbReference type="Proteomes" id="UP000011220">
    <property type="component" value="Chromosome"/>
</dbReference>
<dbReference type="EMBL" id="CP004044">
    <property type="protein sequence ID" value="AGC68785.1"/>
    <property type="molecule type" value="Genomic_DNA"/>
</dbReference>
<name>L7VKW9_THES1</name>
<dbReference type="PATRIC" id="fig|1121335.3.peg.1796"/>
<protein>
    <submittedName>
        <fullName evidence="1">Uncharacterized protein</fullName>
    </submittedName>
</protein>
<dbReference type="AlphaFoldDB" id="L7VKW9"/>
<keyword evidence="2" id="KW-1185">Reference proteome</keyword>
<evidence type="ECO:0000313" key="1">
    <source>
        <dbReference type="EMBL" id="AGC68785.1"/>
    </source>
</evidence>
<gene>
    <name evidence="1" type="ordered locus">Cst_c18070</name>
</gene>
<sequence length="103" mass="12280">MERKKVISFSDSFFKNLEEFGLDFDEIKQKILFHVDEKEKDFSLDKRMLFYTPYIKDGKKYMLAGYVTKKEKSILIEASSIWDKGFNPEDIIVIKETNIRVIK</sequence>